<proteinExistence type="predicted"/>
<dbReference type="GO" id="GO:0016758">
    <property type="term" value="F:hexosyltransferase activity"/>
    <property type="evidence" value="ECO:0007669"/>
    <property type="project" value="TreeGrafter"/>
</dbReference>
<feature type="domain" description="Glycosyltransferase subfamily 4-like N-terminal" evidence="4">
    <location>
        <begin position="29"/>
        <end position="195"/>
    </location>
</feature>
<dbReference type="InterPro" id="IPR028098">
    <property type="entry name" value="Glyco_trans_4-like_N"/>
</dbReference>
<evidence type="ECO:0000259" key="4">
    <source>
        <dbReference type="Pfam" id="PF13439"/>
    </source>
</evidence>
<reference evidence="5 6" key="1">
    <citation type="submission" date="2017-06" db="EMBL/GenBank/DDBJ databases">
        <authorList>
            <person name="Kim H.J."/>
            <person name="Triplett B.A."/>
        </authorList>
    </citation>
    <scope>NUCLEOTIDE SEQUENCE [LARGE SCALE GENOMIC DNA]</scope>
    <source>
        <strain evidence="5 6">DSM 44272</strain>
    </source>
</reference>
<dbReference type="InterPro" id="IPR001296">
    <property type="entry name" value="Glyco_trans_1"/>
</dbReference>
<dbReference type="EMBL" id="FZNO01000036">
    <property type="protein sequence ID" value="SNR89545.1"/>
    <property type="molecule type" value="Genomic_DNA"/>
</dbReference>
<dbReference type="GO" id="GO:1901137">
    <property type="term" value="P:carbohydrate derivative biosynthetic process"/>
    <property type="evidence" value="ECO:0007669"/>
    <property type="project" value="UniProtKB-ARBA"/>
</dbReference>
<evidence type="ECO:0000259" key="3">
    <source>
        <dbReference type="Pfam" id="PF00534"/>
    </source>
</evidence>
<dbReference type="RefSeq" id="WP_217899437.1">
    <property type="nucleotide sequence ID" value="NZ_FZNO01000036.1"/>
</dbReference>
<dbReference type="CDD" id="cd03814">
    <property type="entry name" value="GT4-like"/>
    <property type="match status" value="1"/>
</dbReference>
<dbReference type="Gene3D" id="3.40.50.2000">
    <property type="entry name" value="Glycogen Phosphorylase B"/>
    <property type="match status" value="2"/>
</dbReference>
<evidence type="ECO:0000256" key="2">
    <source>
        <dbReference type="ARBA" id="ARBA00022679"/>
    </source>
</evidence>
<gene>
    <name evidence="5" type="ORF">SAMN06272737_13632</name>
</gene>
<keyword evidence="6" id="KW-1185">Reference proteome</keyword>
<evidence type="ECO:0000256" key="1">
    <source>
        <dbReference type="ARBA" id="ARBA00022676"/>
    </source>
</evidence>
<dbReference type="InterPro" id="IPR050194">
    <property type="entry name" value="Glycosyltransferase_grp1"/>
</dbReference>
<sequence length="394" mass="41420">MTAPLASVPVSDGVGLTVALVAETFSPAVNGVVNSVVRAADHLAVRGHRPVIVAPSGTSYESRCGAWIDVVTVPAMRVPHYRQVSIARPGSGLRGVLEGIGADVVHLASPAVLGLAAGRVARALHLPTVAVFQTDLAAFARRYRIPGGTAGAWWLVRAAHGTADLTLAPSSATVAALRRHGVGPVALWARGVDLRQFSADHRDVRLRRRLAPGGELVVGVVARLAREKRLELLAEVSRLPGVRLVVVGDGPQRRRLERLMPGASFTGQRSGADLGRLVASFDLFVHPGRDETFCQAVQEALAAGVPALVAAAGGPLDLVRHGENGWLWDGADAGVIAAMVAGLRDDRLALRVVAARARASVEHRTWARLGDELIGHYRRVLPAGRAPTVLPEAG</sequence>
<name>A0A239A1L8_9ACTN</name>
<dbReference type="PANTHER" id="PTHR45947">
    <property type="entry name" value="SULFOQUINOVOSYL TRANSFERASE SQD2"/>
    <property type="match status" value="1"/>
</dbReference>
<feature type="domain" description="Glycosyl transferase family 1" evidence="3">
    <location>
        <begin position="210"/>
        <end position="347"/>
    </location>
</feature>
<evidence type="ECO:0000313" key="6">
    <source>
        <dbReference type="Proteomes" id="UP000198403"/>
    </source>
</evidence>
<keyword evidence="2 5" id="KW-0808">Transferase</keyword>
<organism evidence="5 6">
    <name type="scientific">Blastococcus mobilis</name>
    <dbReference type="NCBI Taxonomy" id="1938746"/>
    <lineage>
        <taxon>Bacteria</taxon>
        <taxon>Bacillati</taxon>
        <taxon>Actinomycetota</taxon>
        <taxon>Actinomycetes</taxon>
        <taxon>Geodermatophilales</taxon>
        <taxon>Geodermatophilaceae</taxon>
        <taxon>Blastococcus</taxon>
    </lineage>
</organism>
<dbReference type="PANTHER" id="PTHR45947:SF3">
    <property type="entry name" value="SULFOQUINOVOSYL TRANSFERASE SQD2"/>
    <property type="match status" value="1"/>
</dbReference>
<dbReference type="Proteomes" id="UP000198403">
    <property type="component" value="Unassembled WGS sequence"/>
</dbReference>
<dbReference type="AlphaFoldDB" id="A0A239A1L8"/>
<dbReference type="SUPFAM" id="SSF53756">
    <property type="entry name" value="UDP-Glycosyltransferase/glycogen phosphorylase"/>
    <property type="match status" value="1"/>
</dbReference>
<dbReference type="Pfam" id="PF13439">
    <property type="entry name" value="Glyco_transf_4"/>
    <property type="match status" value="1"/>
</dbReference>
<protein>
    <submittedName>
        <fullName evidence="5">Phosphatidylinositol alpha 1,6-mannosyltransferase</fullName>
    </submittedName>
</protein>
<accession>A0A239A1L8</accession>
<keyword evidence="1 5" id="KW-0328">Glycosyltransferase</keyword>
<dbReference type="Pfam" id="PF00534">
    <property type="entry name" value="Glycos_transf_1"/>
    <property type="match status" value="1"/>
</dbReference>
<evidence type="ECO:0000313" key="5">
    <source>
        <dbReference type="EMBL" id="SNR89545.1"/>
    </source>
</evidence>